<evidence type="ECO:0000256" key="1">
    <source>
        <dbReference type="ARBA" id="ARBA00006479"/>
    </source>
</evidence>
<evidence type="ECO:0000313" key="2">
    <source>
        <dbReference type="EMBL" id="NMH76349.1"/>
    </source>
</evidence>
<dbReference type="Proteomes" id="UP001296706">
    <property type="component" value="Unassembled WGS sequence"/>
</dbReference>
<keyword evidence="3" id="KW-1185">Reference proteome</keyword>
<dbReference type="InterPro" id="IPR000600">
    <property type="entry name" value="ROK"/>
</dbReference>
<dbReference type="SUPFAM" id="SSF46785">
    <property type="entry name" value="Winged helix' DNA-binding domain"/>
    <property type="match status" value="1"/>
</dbReference>
<organism evidence="2 3">
    <name type="scientific">Pseudonocardia xinjiangensis</name>
    <dbReference type="NCBI Taxonomy" id="75289"/>
    <lineage>
        <taxon>Bacteria</taxon>
        <taxon>Bacillati</taxon>
        <taxon>Actinomycetota</taxon>
        <taxon>Actinomycetes</taxon>
        <taxon>Pseudonocardiales</taxon>
        <taxon>Pseudonocardiaceae</taxon>
        <taxon>Pseudonocardia</taxon>
    </lineage>
</organism>
<dbReference type="EMBL" id="JAAXKY010000007">
    <property type="protein sequence ID" value="NMH76349.1"/>
    <property type="molecule type" value="Genomic_DNA"/>
</dbReference>
<dbReference type="InterPro" id="IPR011991">
    <property type="entry name" value="ArsR-like_HTH"/>
</dbReference>
<proteinExistence type="inferred from homology"/>
<comment type="caution">
    <text evidence="2">The sequence shown here is derived from an EMBL/GenBank/DDBJ whole genome shotgun (WGS) entry which is preliminary data.</text>
</comment>
<dbReference type="InterPro" id="IPR036388">
    <property type="entry name" value="WH-like_DNA-bd_sf"/>
</dbReference>
<sequence>MVHAPGRPPGDGRPGDPALTARIVALISSGAATSRTELARGLGLAASTVSLRVQELIDLGVVRETGAGPSRGGRRPRLLELCSDGGFVLVADVGGTHARAGVVDFTGALSDVEEIPVPVAAGAGPEATLDLLGGVFDDLVRRRAGGESATEGIGASGIGIALPGPVDLERRCADSPSRMPGWDGFPVGRWLEERFGVVTVVENDANLMALGEHVSSAHPVRHSVTVKAGSAIGSGIVVDGVVYRGADGAAGDFSHARVPAGGDIPCSCGNTGCLETIASGAALVRVLQAAGRDVTDTAQVIRLARSGDPEATTLVRTAGRHLGEVLCTVVNFFNPGAVFLGGGLSTVEPFVAAVRSQLYEGCHPLVTQRLLIARASAGADAGLVGAGRSVLDRVLAQPLPVAVR</sequence>
<comment type="similarity">
    <text evidence="1">Belongs to the ROK (NagC/XylR) family.</text>
</comment>
<dbReference type="Gene3D" id="1.10.10.10">
    <property type="entry name" value="Winged helix-like DNA-binding domain superfamily/Winged helix DNA-binding domain"/>
    <property type="match status" value="1"/>
</dbReference>
<dbReference type="SUPFAM" id="SSF53067">
    <property type="entry name" value="Actin-like ATPase domain"/>
    <property type="match status" value="1"/>
</dbReference>
<dbReference type="CDD" id="cd00090">
    <property type="entry name" value="HTH_ARSR"/>
    <property type="match status" value="1"/>
</dbReference>
<gene>
    <name evidence="2" type="ORF">HF577_04400</name>
</gene>
<accession>A0ABX1R9M5</accession>
<dbReference type="Gene3D" id="3.30.420.40">
    <property type="match status" value="2"/>
</dbReference>
<dbReference type="PANTHER" id="PTHR18964">
    <property type="entry name" value="ROK (REPRESSOR, ORF, KINASE) FAMILY"/>
    <property type="match status" value="1"/>
</dbReference>
<protein>
    <submittedName>
        <fullName evidence="2">ROK family transcriptional regulator</fullName>
    </submittedName>
</protein>
<name>A0ABX1R9M5_9PSEU</name>
<evidence type="ECO:0000313" key="3">
    <source>
        <dbReference type="Proteomes" id="UP001296706"/>
    </source>
</evidence>
<dbReference type="Pfam" id="PF13412">
    <property type="entry name" value="HTH_24"/>
    <property type="match status" value="1"/>
</dbReference>
<dbReference type="InterPro" id="IPR036390">
    <property type="entry name" value="WH_DNA-bd_sf"/>
</dbReference>
<dbReference type="InterPro" id="IPR043129">
    <property type="entry name" value="ATPase_NBD"/>
</dbReference>
<dbReference type="RefSeq" id="WP_169394422.1">
    <property type="nucleotide sequence ID" value="NZ_BAAAJH010000003.1"/>
</dbReference>
<dbReference type="Pfam" id="PF00480">
    <property type="entry name" value="ROK"/>
    <property type="match status" value="1"/>
</dbReference>
<dbReference type="PANTHER" id="PTHR18964:SF173">
    <property type="entry name" value="GLUCOKINASE"/>
    <property type="match status" value="1"/>
</dbReference>
<reference evidence="2 3" key="1">
    <citation type="submission" date="2020-04" db="EMBL/GenBank/DDBJ databases">
        <authorList>
            <person name="Klaysubun C."/>
            <person name="Duangmal K."/>
            <person name="Lipun K."/>
        </authorList>
    </citation>
    <scope>NUCLEOTIDE SEQUENCE [LARGE SCALE GENOMIC DNA]</scope>
    <source>
        <strain evidence="2 3">JCM 11839</strain>
    </source>
</reference>